<dbReference type="AlphaFoldDB" id="A0A7G7MEZ3"/>
<evidence type="ECO:0000313" key="6">
    <source>
        <dbReference type="Proteomes" id="UP000515728"/>
    </source>
</evidence>
<evidence type="ECO:0000259" key="2">
    <source>
        <dbReference type="Pfam" id="PF07905"/>
    </source>
</evidence>
<evidence type="ECO:0000259" key="4">
    <source>
        <dbReference type="Pfam" id="PF17853"/>
    </source>
</evidence>
<dbReference type="EMBL" id="CP060131">
    <property type="protein sequence ID" value="QNG51354.1"/>
    <property type="molecule type" value="Genomic_DNA"/>
</dbReference>
<sequence>MLLRELVGHPALGLRLLHGDDAALDRPVRWIYTTDLIDPARYLSGGELVISGLMWRRGPADSERFVAVLAASGTAALAAGTAVFGTIPDDLVDACRRHDVPLVEVPEETSFSAVTELVVGALSAARGDRLAHTVGRQRRLLSAVAGGMGLDELVAQVSASTGLVCRVLSATGRGIVPGPRALSDPELDRIAATFLTAVRLPAVVGGGAHSVFPVGPASEQRSTSWFVAVEGAFPTWDAEATEAVDELVAIAALDRARRGEGLRVARDIADDAVALIADGAGNRPETATRLRQAGLDPTAPLTVAVAGFVDRPDRLEIARAMLVDAASHGTSGAPAVGVRDGLAVALLPGDADALRVALTRLEPGLGPERLTVGVSRPSEPGALAGALQEARHARDQAEHRPGALHVVTGADVTSHVALLATVPDQVRRAFATRVLDPVLAYDARNDAGLLETLEAFLDCSGSWSRAAERLHLHVNTVRYRIGRVEELTGRDLGVFADRVDVFLALRSR</sequence>
<dbReference type="Proteomes" id="UP000515728">
    <property type="component" value="Chromosome"/>
</dbReference>
<dbReference type="InterPro" id="IPR012914">
    <property type="entry name" value="PucR_dom"/>
</dbReference>
<dbReference type="PANTHER" id="PTHR33744:SF17">
    <property type="entry name" value="CONSERVED PROTEIN"/>
    <property type="match status" value="1"/>
</dbReference>
<reference evidence="5 6" key="1">
    <citation type="submission" date="2020-08" db="EMBL/GenBank/DDBJ databases">
        <authorList>
            <person name="Mo P."/>
        </authorList>
    </citation>
    <scope>NUCLEOTIDE SEQUENCE [LARGE SCALE GENOMIC DNA]</scope>
    <source>
        <strain evidence="5 6">CGMCC 4.1532</strain>
    </source>
</reference>
<dbReference type="RefSeq" id="WP_185718109.1">
    <property type="nucleotide sequence ID" value="NZ_BAAAWI010000001.1"/>
</dbReference>
<gene>
    <name evidence="5" type="ORF">H6H00_24925</name>
</gene>
<name>A0A7G7MEZ3_9PSEU</name>
<evidence type="ECO:0000259" key="3">
    <source>
        <dbReference type="Pfam" id="PF13556"/>
    </source>
</evidence>
<protein>
    <submittedName>
        <fullName evidence="5">PucR family transcriptional regulator ligand-binding domain-containing protein</fullName>
    </submittedName>
</protein>
<feature type="domain" description="PucR C-terminal helix-turn-helix" evidence="3">
    <location>
        <begin position="449"/>
        <end position="506"/>
    </location>
</feature>
<feature type="domain" description="Purine catabolism PurC-like" evidence="2">
    <location>
        <begin position="6"/>
        <end position="121"/>
    </location>
</feature>
<proteinExistence type="inferred from homology"/>
<dbReference type="InterPro" id="IPR042070">
    <property type="entry name" value="PucR_C-HTH_sf"/>
</dbReference>
<evidence type="ECO:0000256" key="1">
    <source>
        <dbReference type="ARBA" id="ARBA00006754"/>
    </source>
</evidence>
<evidence type="ECO:0000313" key="5">
    <source>
        <dbReference type="EMBL" id="QNG51354.1"/>
    </source>
</evidence>
<dbReference type="Pfam" id="PF13556">
    <property type="entry name" value="HTH_30"/>
    <property type="match status" value="1"/>
</dbReference>
<dbReference type="InterPro" id="IPR041522">
    <property type="entry name" value="CdaR_GGDEF"/>
</dbReference>
<dbReference type="PANTHER" id="PTHR33744">
    <property type="entry name" value="CARBOHYDRATE DIACID REGULATOR"/>
    <property type="match status" value="1"/>
</dbReference>
<organism evidence="5 6">
    <name type="scientific">Pseudonocardia petroleophila</name>
    <dbReference type="NCBI Taxonomy" id="37331"/>
    <lineage>
        <taxon>Bacteria</taxon>
        <taxon>Bacillati</taxon>
        <taxon>Actinomycetota</taxon>
        <taxon>Actinomycetes</taxon>
        <taxon>Pseudonocardiales</taxon>
        <taxon>Pseudonocardiaceae</taxon>
        <taxon>Pseudonocardia</taxon>
    </lineage>
</organism>
<dbReference type="Pfam" id="PF17853">
    <property type="entry name" value="GGDEF_2"/>
    <property type="match status" value="1"/>
</dbReference>
<dbReference type="Pfam" id="PF07905">
    <property type="entry name" value="PucR"/>
    <property type="match status" value="1"/>
</dbReference>
<accession>A0A7G7MEZ3</accession>
<comment type="similarity">
    <text evidence="1">Belongs to the CdaR family.</text>
</comment>
<keyword evidence="6" id="KW-1185">Reference proteome</keyword>
<dbReference type="KEGG" id="ppel:H6H00_24925"/>
<feature type="domain" description="CdaR GGDEF-like" evidence="4">
    <location>
        <begin position="282"/>
        <end position="394"/>
    </location>
</feature>
<dbReference type="Gene3D" id="1.10.10.2840">
    <property type="entry name" value="PucR C-terminal helix-turn-helix domain"/>
    <property type="match status" value="1"/>
</dbReference>
<dbReference type="InterPro" id="IPR025736">
    <property type="entry name" value="PucR_C-HTH_dom"/>
</dbReference>
<dbReference type="InterPro" id="IPR051448">
    <property type="entry name" value="CdaR-like_regulators"/>
</dbReference>